<dbReference type="Pfam" id="PF13328">
    <property type="entry name" value="HD_4"/>
    <property type="match status" value="1"/>
</dbReference>
<protein>
    <submittedName>
        <fullName evidence="2">Bifunctional (P)ppGpp synthase/hydrolase relA</fullName>
    </submittedName>
</protein>
<dbReference type="Gene3D" id="1.10.3210.10">
    <property type="entry name" value="Hypothetical protein af1432"/>
    <property type="match status" value="1"/>
</dbReference>
<gene>
    <name evidence="2" type="primary">relA</name>
    <name evidence="2" type="ORF">V144x_21000</name>
</gene>
<dbReference type="Proteomes" id="UP000318704">
    <property type="component" value="Chromosome"/>
</dbReference>
<dbReference type="SMART" id="SM00471">
    <property type="entry name" value="HDc"/>
    <property type="match status" value="1"/>
</dbReference>
<dbReference type="InterPro" id="IPR003607">
    <property type="entry name" value="HD/PDEase_dom"/>
</dbReference>
<dbReference type="GO" id="GO:0008893">
    <property type="term" value="F:guanosine-3',5'-bis(diphosphate) 3'-diphosphatase activity"/>
    <property type="evidence" value="ECO:0007669"/>
    <property type="project" value="TreeGrafter"/>
</dbReference>
<evidence type="ECO:0000313" key="3">
    <source>
        <dbReference type="Proteomes" id="UP000318704"/>
    </source>
</evidence>
<evidence type="ECO:0000259" key="1">
    <source>
        <dbReference type="SMART" id="SM00471"/>
    </source>
</evidence>
<dbReference type="AlphaFoldDB" id="A0A517VUF7"/>
<dbReference type="PANTHER" id="PTHR46246">
    <property type="entry name" value="GUANOSINE-3',5'-BIS(DIPHOSPHATE) 3'-PYROPHOSPHOHYDROLASE MESH1"/>
    <property type="match status" value="1"/>
</dbReference>
<name>A0A517VUF7_9PLAN</name>
<proteinExistence type="predicted"/>
<dbReference type="InterPro" id="IPR052194">
    <property type="entry name" value="MESH1"/>
</dbReference>
<dbReference type="KEGG" id="gaw:V144x_21000"/>
<reference evidence="2 3" key="1">
    <citation type="submission" date="2019-03" db="EMBL/GenBank/DDBJ databases">
        <title>Deep-cultivation of Planctomycetes and their phenomic and genomic characterization uncovers novel biology.</title>
        <authorList>
            <person name="Wiegand S."/>
            <person name="Jogler M."/>
            <person name="Boedeker C."/>
            <person name="Pinto D."/>
            <person name="Vollmers J."/>
            <person name="Rivas-Marin E."/>
            <person name="Kohn T."/>
            <person name="Peeters S.H."/>
            <person name="Heuer A."/>
            <person name="Rast P."/>
            <person name="Oberbeckmann S."/>
            <person name="Bunk B."/>
            <person name="Jeske O."/>
            <person name="Meyerdierks A."/>
            <person name="Storesund J.E."/>
            <person name="Kallscheuer N."/>
            <person name="Luecker S."/>
            <person name="Lage O.M."/>
            <person name="Pohl T."/>
            <person name="Merkel B.J."/>
            <person name="Hornburger P."/>
            <person name="Mueller R.-W."/>
            <person name="Bruemmer F."/>
            <person name="Labrenz M."/>
            <person name="Spormann A.M."/>
            <person name="Op den Camp H."/>
            <person name="Overmann J."/>
            <person name="Amann R."/>
            <person name="Jetten M.S.M."/>
            <person name="Mascher T."/>
            <person name="Medema M.H."/>
            <person name="Devos D.P."/>
            <person name="Kaster A.-K."/>
            <person name="Ovreas L."/>
            <person name="Rohde M."/>
            <person name="Galperin M.Y."/>
            <person name="Jogler C."/>
        </authorList>
    </citation>
    <scope>NUCLEOTIDE SEQUENCE [LARGE SCALE GENOMIC DNA]</scope>
    <source>
        <strain evidence="2 3">V144</strain>
    </source>
</reference>
<feature type="domain" description="HD/PDEase" evidence="1">
    <location>
        <begin position="28"/>
        <end position="141"/>
    </location>
</feature>
<dbReference type="SUPFAM" id="SSF109604">
    <property type="entry name" value="HD-domain/PDEase-like"/>
    <property type="match status" value="1"/>
</dbReference>
<dbReference type="CDD" id="cd00077">
    <property type="entry name" value="HDc"/>
    <property type="match status" value="1"/>
</dbReference>
<dbReference type="RefSeq" id="WP_144985052.1">
    <property type="nucleotide sequence ID" value="NZ_CP037920.1"/>
</dbReference>
<keyword evidence="2" id="KW-0378">Hydrolase</keyword>
<accession>A0A517VUF7</accession>
<evidence type="ECO:0000313" key="2">
    <source>
        <dbReference type="EMBL" id="QDT96642.1"/>
    </source>
</evidence>
<dbReference type="EMBL" id="CP037920">
    <property type="protein sequence ID" value="QDT96642.1"/>
    <property type="molecule type" value="Genomic_DNA"/>
</dbReference>
<organism evidence="2 3">
    <name type="scientific">Gimesia aquarii</name>
    <dbReference type="NCBI Taxonomy" id="2527964"/>
    <lineage>
        <taxon>Bacteria</taxon>
        <taxon>Pseudomonadati</taxon>
        <taxon>Planctomycetota</taxon>
        <taxon>Planctomycetia</taxon>
        <taxon>Planctomycetales</taxon>
        <taxon>Planctomycetaceae</taxon>
        <taxon>Gimesia</taxon>
    </lineage>
</organism>
<sequence>MDILHSPVVEQAIRLAAMAHKSQKRKASGIPYISHPMSVCLILTKAGFHDEDILAAAVLHDVVEDTNFTIEQLTEHFSEEVIQYVSEMTEQKETTEGEKRSWRERKQDHIEVMQQATLGARAIELADKLHNLEAMLFDLRSEDIDEFWKHFGASPTEIIQYYRSMIDAAGQSDQQLETLVHNCNARLDELKKYLP</sequence>
<dbReference type="PANTHER" id="PTHR46246:SF1">
    <property type="entry name" value="GUANOSINE-3',5'-BIS(DIPHOSPHATE) 3'-PYROPHOSPHOHYDROLASE MESH1"/>
    <property type="match status" value="1"/>
</dbReference>